<dbReference type="AlphaFoldDB" id="A0A3P7NZD9"/>
<dbReference type="EMBL" id="UYRU01057902">
    <property type="protein sequence ID" value="VDN13979.1"/>
    <property type="molecule type" value="Genomic_DNA"/>
</dbReference>
<dbReference type="PROSITE" id="PS50179">
    <property type="entry name" value="VHS"/>
    <property type="match status" value="1"/>
</dbReference>
<feature type="transmembrane region" description="Helical" evidence="1">
    <location>
        <begin position="445"/>
        <end position="464"/>
    </location>
</feature>
<gene>
    <name evidence="3" type="ORF">DILT_LOCUS9810</name>
</gene>
<keyword evidence="1" id="KW-0472">Membrane</keyword>
<dbReference type="SUPFAM" id="SSF48464">
    <property type="entry name" value="ENTH/VHS domain"/>
    <property type="match status" value="1"/>
</dbReference>
<proteinExistence type="predicted"/>
<protein>
    <recommendedName>
        <fullName evidence="2">VHS domain-containing protein</fullName>
    </recommendedName>
</protein>
<reference evidence="3 4" key="1">
    <citation type="submission" date="2018-11" db="EMBL/GenBank/DDBJ databases">
        <authorList>
            <consortium name="Pathogen Informatics"/>
        </authorList>
    </citation>
    <scope>NUCLEOTIDE SEQUENCE [LARGE SCALE GENOMIC DNA]</scope>
</reference>
<keyword evidence="1" id="KW-1133">Transmembrane helix</keyword>
<feature type="domain" description="VHS" evidence="2">
    <location>
        <begin position="1"/>
        <end position="99"/>
    </location>
</feature>
<dbReference type="GO" id="GO:0016020">
    <property type="term" value="C:membrane"/>
    <property type="evidence" value="ECO:0007669"/>
    <property type="project" value="TreeGrafter"/>
</dbReference>
<dbReference type="PANTHER" id="PTHR13856:SF137">
    <property type="entry name" value="GH05942P"/>
    <property type="match status" value="1"/>
</dbReference>
<dbReference type="GO" id="GO:0030276">
    <property type="term" value="F:clathrin binding"/>
    <property type="evidence" value="ECO:0007669"/>
    <property type="project" value="TreeGrafter"/>
</dbReference>
<dbReference type="PANTHER" id="PTHR13856">
    <property type="entry name" value="VHS DOMAIN CONTAINING PROTEIN FAMILY"/>
    <property type="match status" value="1"/>
</dbReference>
<dbReference type="InterPro" id="IPR008942">
    <property type="entry name" value="ENTH_VHS"/>
</dbReference>
<evidence type="ECO:0000259" key="2">
    <source>
        <dbReference type="PROSITE" id="PS50179"/>
    </source>
</evidence>
<sequence length="465" mass="52896">MVHQLEKSAADYSNTTLHTLELINMCMKNCGYRLRSALCDGDHLQKLEKLITGGKCVYQNRTRILALIKVWHLAFPDPVDLTPIHNLYRDLLASNVTFPEVDQNQVDTLRRMETADRLKGCQRRLEAYIGTLSDSMNPKSENIEEKEAAFAELMRVNEKIQDSVRLFRSFEKMLHRENEKRQSLSMQVVQQNDPALHHISDPTAFAVTLQHVSLPTLVCGRQRLHRYGICDANWTLGLGRAERSLEEEKVLAELMRVNDKIQDPVKQFHSFEKMLCGENETKTVERSLDENRSEAAGTSVTIVENQPETSSAASSVAATAAAEASVAAKTNAAVTELTEKNDISQTLSDARETIQRFQMLQQQMNMFQAVDATQRRDLEVVVERLKALEKKVHALITASISETSTDSPGDDDTDFSKLASLNDELHLFIENYQQTIRRNEVRMHLHLPLFCLPFIYIYILFVLCE</sequence>
<dbReference type="InterPro" id="IPR002014">
    <property type="entry name" value="VHS_dom"/>
</dbReference>
<dbReference type="Pfam" id="PF00790">
    <property type="entry name" value="VHS"/>
    <property type="match status" value="1"/>
</dbReference>
<evidence type="ECO:0000313" key="3">
    <source>
        <dbReference type="EMBL" id="VDN13979.1"/>
    </source>
</evidence>
<dbReference type="Gene3D" id="1.25.40.90">
    <property type="match status" value="1"/>
</dbReference>
<dbReference type="Proteomes" id="UP000281553">
    <property type="component" value="Unassembled WGS sequence"/>
</dbReference>
<keyword evidence="1" id="KW-0812">Transmembrane</keyword>
<evidence type="ECO:0000313" key="4">
    <source>
        <dbReference type="Proteomes" id="UP000281553"/>
    </source>
</evidence>
<name>A0A3P7NZD9_DIBLA</name>
<accession>A0A3P7NZD9</accession>
<dbReference type="GO" id="GO:0043130">
    <property type="term" value="F:ubiquitin binding"/>
    <property type="evidence" value="ECO:0007669"/>
    <property type="project" value="InterPro"/>
</dbReference>
<dbReference type="GO" id="GO:0007165">
    <property type="term" value="P:signal transduction"/>
    <property type="evidence" value="ECO:0007669"/>
    <property type="project" value="TreeGrafter"/>
</dbReference>
<dbReference type="OrthoDB" id="2018246at2759"/>
<dbReference type="GO" id="GO:0005768">
    <property type="term" value="C:endosome"/>
    <property type="evidence" value="ECO:0007669"/>
    <property type="project" value="TreeGrafter"/>
</dbReference>
<organism evidence="3 4">
    <name type="scientific">Dibothriocephalus latus</name>
    <name type="common">Fish tapeworm</name>
    <name type="synonym">Diphyllobothrium latum</name>
    <dbReference type="NCBI Taxonomy" id="60516"/>
    <lineage>
        <taxon>Eukaryota</taxon>
        <taxon>Metazoa</taxon>
        <taxon>Spiralia</taxon>
        <taxon>Lophotrochozoa</taxon>
        <taxon>Platyhelminthes</taxon>
        <taxon>Cestoda</taxon>
        <taxon>Eucestoda</taxon>
        <taxon>Diphyllobothriidea</taxon>
        <taxon>Diphyllobothriidae</taxon>
        <taxon>Dibothriocephalus</taxon>
    </lineage>
</organism>
<dbReference type="GO" id="GO:0035091">
    <property type="term" value="F:phosphatidylinositol binding"/>
    <property type="evidence" value="ECO:0007669"/>
    <property type="project" value="InterPro"/>
</dbReference>
<keyword evidence="4" id="KW-1185">Reference proteome</keyword>
<evidence type="ECO:0000256" key="1">
    <source>
        <dbReference type="SAM" id="Phobius"/>
    </source>
</evidence>